<protein>
    <submittedName>
        <fullName evidence="2">Uncharacterized protein</fullName>
    </submittedName>
</protein>
<accession>A0A2G8RWP3</accession>
<proteinExistence type="predicted"/>
<keyword evidence="3" id="KW-1185">Reference proteome</keyword>
<evidence type="ECO:0000313" key="3">
    <source>
        <dbReference type="Proteomes" id="UP000230002"/>
    </source>
</evidence>
<dbReference type="AlphaFoldDB" id="A0A2G8RWP3"/>
<reference evidence="2 3" key="1">
    <citation type="journal article" date="2015" name="Sci. Rep.">
        <title>Chromosome-level genome map provides insights into diverse defense mechanisms in the medicinal fungus Ganoderma sinense.</title>
        <authorList>
            <person name="Zhu Y."/>
            <person name="Xu J."/>
            <person name="Sun C."/>
            <person name="Zhou S."/>
            <person name="Xu H."/>
            <person name="Nelson D.R."/>
            <person name="Qian J."/>
            <person name="Song J."/>
            <person name="Luo H."/>
            <person name="Xiang L."/>
            <person name="Li Y."/>
            <person name="Xu Z."/>
            <person name="Ji A."/>
            <person name="Wang L."/>
            <person name="Lu S."/>
            <person name="Hayward A."/>
            <person name="Sun W."/>
            <person name="Li X."/>
            <person name="Schwartz D.C."/>
            <person name="Wang Y."/>
            <person name="Chen S."/>
        </authorList>
    </citation>
    <scope>NUCLEOTIDE SEQUENCE [LARGE SCALE GENOMIC DNA]</scope>
    <source>
        <strain evidence="2 3">ZZ0214-1</strain>
    </source>
</reference>
<evidence type="ECO:0000313" key="2">
    <source>
        <dbReference type="EMBL" id="PIL25904.1"/>
    </source>
</evidence>
<feature type="compositionally biased region" description="Low complexity" evidence="1">
    <location>
        <begin position="114"/>
        <end position="129"/>
    </location>
</feature>
<sequence length="139" mass="13945">MRVFALVGYGSAAPVATPTPDESATVLVTTVSKPTTCSSTQSGHTTGLPTHNSKSTVTPASSNWGAPTITVITDTSPLGDAVTFSSDWPFPGGPSPVSITGTLSVPPGSGWQPGGPISSVGPSPSRSSSHTILRPITLM</sequence>
<organism evidence="2 3">
    <name type="scientific">Ganoderma sinense ZZ0214-1</name>
    <dbReference type="NCBI Taxonomy" id="1077348"/>
    <lineage>
        <taxon>Eukaryota</taxon>
        <taxon>Fungi</taxon>
        <taxon>Dikarya</taxon>
        <taxon>Basidiomycota</taxon>
        <taxon>Agaricomycotina</taxon>
        <taxon>Agaricomycetes</taxon>
        <taxon>Polyporales</taxon>
        <taxon>Polyporaceae</taxon>
        <taxon>Ganoderma</taxon>
    </lineage>
</organism>
<comment type="caution">
    <text evidence="2">The sequence shown here is derived from an EMBL/GenBank/DDBJ whole genome shotgun (WGS) entry which is preliminary data.</text>
</comment>
<dbReference type="EMBL" id="AYKW01000045">
    <property type="protein sequence ID" value="PIL25904.1"/>
    <property type="molecule type" value="Genomic_DNA"/>
</dbReference>
<feature type="region of interest" description="Disordered" evidence="1">
    <location>
        <begin position="35"/>
        <end position="65"/>
    </location>
</feature>
<feature type="region of interest" description="Disordered" evidence="1">
    <location>
        <begin position="87"/>
        <end position="139"/>
    </location>
</feature>
<evidence type="ECO:0000256" key="1">
    <source>
        <dbReference type="SAM" id="MobiDB-lite"/>
    </source>
</evidence>
<dbReference type="Proteomes" id="UP000230002">
    <property type="component" value="Unassembled WGS sequence"/>
</dbReference>
<gene>
    <name evidence="2" type="ORF">GSI_11657</name>
</gene>
<name>A0A2G8RWP3_9APHY</name>